<dbReference type="RefSeq" id="WP_345166347.1">
    <property type="nucleotide sequence ID" value="NZ_BAABGX010000002.1"/>
</dbReference>
<organism evidence="1 2">
    <name type="scientific">Nibribacter koreensis</name>
    <dbReference type="NCBI Taxonomy" id="1084519"/>
    <lineage>
        <taxon>Bacteria</taxon>
        <taxon>Pseudomonadati</taxon>
        <taxon>Bacteroidota</taxon>
        <taxon>Cytophagia</taxon>
        <taxon>Cytophagales</taxon>
        <taxon>Hymenobacteraceae</taxon>
        <taxon>Nibribacter</taxon>
    </lineage>
</organism>
<evidence type="ECO:0000313" key="2">
    <source>
        <dbReference type="Proteomes" id="UP001501844"/>
    </source>
</evidence>
<proteinExistence type="predicted"/>
<keyword evidence="2" id="KW-1185">Reference proteome</keyword>
<evidence type="ECO:0000313" key="1">
    <source>
        <dbReference type="EMBL" id="GAA4307839.1"/>
    </source>
</evidence>
<protein>
    <submittedName>
        <fullName evidence="1">Thiol-disulfide oxidoreductase DCC family protein</fullName>
    </submittedName>
</protein>
<comment type="caution">
    <text evidence="1">The sequence shown here is derived from an EMBL/GenBank/DDBJ whole genome shotgun (WGS) entry which is preliminary data.</text>
</comment>
<dbReference type="Pfam" id="PF04134">
    <property type="entry name" value="DCC1-like"/>
    <property type="match status" value="1"/>
</dbReference>
<reference evidence="2" key="1">
    <citation type="journal article" date="2019" name="Int. J. Syst. Evol. Microbiol.">
        <title>The Global Catalogue of Microorganisms (GCM) 10K type strain sequencing project: providing services to taxonomists for standard genome sequencing and annotation.</title>
        <authorList>
            <consortium name="The Broad Institute Genomics Platform"/>
            <consortium name="The Broad Institute Genome Sequencing Center for Infectious Disease"/>
            <person name="Wu L."/>
            <person name="Ma J."/>
        </authorList>
    </citation>
    <scope>NUCLEOTIDE SEQUENCE [LARGE SCALE GENOMIC DNA]</scope>
    <source>
        <strain evidence="2">JCM 17917</strain>
    </source>
</reference>
<gene>
    <name evidence="1" type="ORF">GCM10023183_23960</name>
</gene>
<sequence>MPTSLPATILFDGVCNLCNGFVQFVIHRDPAVRFHFAALQSELGQKILKDHGLDTHEFQTVLLLENGKLYKQSTAALRIARRLKGGWSWAYGFMVVPGFIRDAVYDFVSKNRYRWFGQQESCMMPTPALKARFLS</sequence>
<dbReference type="Proteomes" id="UP001501844">
    <property type="component" value="Unassembled WGS sequence"/>
</dbReference>
<dbReference type="InterPro" id="IPR007263">
    <property type="entry name" value="DCC1-like"/>
</dbReference>
<accession>A0ABP8FP20</accession>
<dbReference type="EMBL" id="BAABGX010000002">
    <property type="protein sequence ID" value="GAA4307839.1"/>
    <property type="molecule type" value="Genomic_DNA"/>
</dbReference>
<name>A0ABP8FP20_9BACT</name>
<dbReference type="InterPro" id="IPR052927">
    <property type="entry name" value="DCC_oxidoreductase"/>
</dbReference>
<dbReference type="PANTHER" id="PTHR33639:SF2">
    <property type="entry name" value="DUF393 DOMAIN-CONTAINING PROTEIN"/>
    <property type="match status" value="1"/>
</dbReference>
<dbReference type="PANTHER" id="PTHR33639">
    <property type="entry name" value="THIOL-DISULFIDE OXIDOREDUCTASE DCC"/>
    <property type="match status" value="1"/>
</dbReference>